<accession>A0A9X2W1X3</accession>
<keyword evidence="1" id="KW-0812">Transmembrane</keyword>
<organism evidence="2 3">
    <name type="scientific">Tsuneonella litorea</name>
    <dbReference type="NCBI Taxonomy" id="2976475"/>
    <lineage>
        <taxon>Bacteria</taxon>
        <taxon>Pseudomonadati</taxon>
        <taxon>Pseudomonadota</taxon>
        <taxon>Alphaproteobacteria</taxon>
        <taxon>Sphingomonadales</taxon>
        <taxon>Erythrobacteraceae</taxon>
        <taxon>Tsuneonella</taxon>
    </lineage>
</organism>
<comment type="caution">
    <text evidence="2">The sequence shown here is derived from an EMBL/GenBank/DDBJ whole genome shotgun (WGS) entry which is preliminary data.</text>
</comment>
<keyword evidence="3" id="KW-1185">Reference proteome</keyword>
<proteinExistence type="predicted"/>
<dbReference type="AlphaFoldDB" id="A0A9X2W1X3"/>
<evidence type="ECO:0000313" key="2">
    <source>
        <dbReference type="EMBL" id="MCT2559478.1"/>
    </source>
</evidence>
<protein>
    <submittedName>
        <fullName evidence="2">Uncharacterized protein</fullName>
    </submittedName>
</protein>
<sequence length="260" mass="28431">MATLASDMPPPLALERSERRFFLIMATAMAATIVAGFSLNLATGRSTFAVPLAYHVHAVIFMGWIALYLTQAFTIATGRRALHRTLGKLAFLWIPAMLAAGVTIMTVAARRHGGPFFFALNEFLISNVMLLACFGGLALWALLRPRHSGWHRRLMLVAMSVLTGPGLGRLMPLPLVPQAWTVTFLVTLIFPAIAIVADKRRHGRVHPAYWWGTGIYIATFAVSMLLAYSAPGIAFTEWVVAGTPGAERPLEPYVPPGFEM</sequence>
<feature type="transmembrane region" description="Helical" evidence="1">
    <location>
        <begin position="116"/>
        <end position="142"/>
    </location>
</feature>
<dbReference type="RefSeq" id="WP_259962376.1">
    <property type="nucleotide sequence ID" value="NZ_JAOAMV010000005.1"/>
</dbReference>
<dbReference type="Proteomes" id="UP001142648">
    <property type="component" value="Unassembled WGS sequence"/>
</dbReference>
<feature type="transmembrane region" description="Helical" evidence="1">
    <location>
        <begin position="178"/>
        <end position="197"/>
    </location>
</feature>
<reference evidence="2" key="1">
    <citation type="submission" date="2022-09" db="EMBL/GenBank/DDBJ databases">
        <title>The genome sequence of Tsuneonella sp. YG55.</title>
        <authorList>
            <person name="Liu Y."/>
        </authorList>
    </citation>
    <scope>NUCLEOTIDE SEQUENCE</scope>
    <source>
        <strain evidence="2">YG55</strain>
    </source>
</reference>
<gene>
    <name evidence="2" type="ORF">N0B51_10860</name>
</gene>
<feature type="transmembrane region" description="Helical" evidence="1">
    <location>
        <begin position="21"/>
        <end position="42"/>
    </location>
</feature>
<keyword evidence="1" id="KW-0472">Membrane</keyword>
<dbReference type="EMBL" id="JAOAMV010000005">
    <property type="protein sequence ID" value="MCT2559478.1"/>
    <property type="molecule type" value="Genomic_DNA"/>
</dbReference>
<name>A0A9X2W1X3_9SPHN</name>
<keyword evidence="1" id="KW-1133">Transmembrane helix</keyword>
<feature type="transmembrane region" description="Helical" evidence="1">
    <location>
        <begin position="154"/>
        <end position="172"/>
    </location>
</feature>
<feature type="transmembrane region" description="Helical" evidence="1">
    <location>
        <begin position="90"/>
        <end position="110"/>
    </location>
</feature>
<evidence type="ECO:0000313" key="3">
    <source>
        <dbReference type="Proteomes" id="UP001142648"/>
    </source>
</evidence>
<feature type="transmembrane region" description="Helical" evidence="1">
    <location>
        <begin position="209"/>
        <end position="230"/>
    </location>
</feature>
<evidence type="ECO:0000256" key="1">
    <source>
        <dbReference type="SAM" id="Phobius"/>
    </source>
</evidence>
<feature type="transmembrane region" description="Helical" evidence="1">
    <location>
        <begin position="48"/>
        <end position="69"/>
    </location>
</feature>